<dbReference type="HOGENOM" id="CLU_2479187_0_0_4"/>
<protein>
    <submittedName>
        <fullName evidence="1">Uncharacterized protein</fullName>
    </submittedName>
</protein>
<name>F0EYB0_9NEIS</name>
<dbReference type="Proteomes" id="UP000004088">
    <property type="component" value="Unassembled WGS sequence"/>
</dbReference>
<sequence>MDTSIYRQEYARFTDWLEESGNDVLPSEIQAALWQGWLARASQQEKYFRLPAACGKPETPSSTRVHHLIARELLNRLRQDNTDSPNL</sequence>
<dbReference type="STRING" id="888741.HMPREF9098_0844"/>
<accession>F0EYB0</accession>
<organism evidence="1 2">
    <name type="scientific">Kingella denitrificans ATCC 33394</name>
    <dbReference type="NCBI Taxonomy" id="888741"/>
    <lineage>
        <taxon>Bacteria</taxon>
        <taxon>Pseudomonadati</taxon>
        <taxon>Pseudomonadota</taxon>
        <taxon>Betaproteobacteria</taxon>
        <taxon>Neisseriales</taxon>
        <taxon>Neisseriaceae</taxon>
        <taxon>Kingella</taxon>
    </lineage>
</organism>
<dbReference type="RefSeq" id="WP_003782153.1">
    <property type="nucleotide sequence ID" value="NZ_GL870929.1"/>
</dbReference>
<gene>
    <name evidence="1" type="ORF">HMPREF9098_0844</name>
</gene>
<dbReference type="AlphaFoldDB" id="F0EYB0"/>
<keyword evidence="2" id="KW-1185">Reference proteome</keyword>
<reference evidence="1 2" key="1">
    <citation type="submission" date="2011-01" db="EMBL/GenBank/DDBJ databases">
        <authorList>
            <person name="Muzny D."/>
            <person name="Qin X."/>
            <person name="Deng J."/>
            <person name="Jiang H."/>
            <person name="Liu Y."/>
            <person name="Qu J."/>
            <person name="Song X.-Z."/>
            <person name="Zhang L."/>
            <person name="Thornton R."/>
            <person name="Coyle M."/>
            <person name="Francisco L."/>
            <person name="Jackson L."/>
            <person name="Javaid M."/>
            <person name="Korchina V."/>
            <person name="Kovar C."/>
            <person name="Mata R."/>
            <person name="Mathew T."/>
            <person name="Ngo R."/>
            <person name="Nguyen L."/>
            <person name="Nguyen N."/>
            <person name="Okwuonu G."/>
            <person name="Ongeri F."/>
            <person name="Pham C."/>
            <person name="Simmons D."/>
            <person name="Wilczek-Boney K."/>
            <person name="Hale W."/>
            <person name="Jakkamsetti A."/>
            <person name="Pham P."/>
            <person name="Ruth R."/>
            <person name="San Lucas F."/>
            <person name="Warren J."/>
            <person name="Zhang J."/>
            <person name="Zhao Z."/>
            <person name="Zhou C."/>
            <person name="Zhu D."/>
            <person name="Lee S."/>
            <person name="Bess C."/>
            <person name="Blankenburg K."/>
            <person name="Forbes L."/>
            <person name="Fu Q."/>
            <person name="Gubbala S."/>
            <person name="Hirani K."/>
            <person name="Jayaseelan J.C."/>
            <person name="Lara F."/>
            <person name="Munidasa M."/>
            <person name="Palculict T."/>
            <person name="Patil S."/>
            <person name="Pu L.-L."/>
            <person name="Saada N."/>
            <person name="Tang L."/>
            <person name="Weissenberger G."/>
            <person name="Zhu Y."/>
            <person name="Hemphill L."/>
            <person name="Shang Y."/>
            <person name="Youmans B."/>
            <person name="Ayvaz T."/>
            <person name="Ross M."/>
            <person name="Santibanez J."/>
            <person name="Aqrawi P."/>
            <person name="Gross S."/>
            <person name="Joshi V."/>
            <person name="Fowler G."/>
            <person name="Nazareth L."/>
            <person name="Reid J."/>
            <person name="Worley K."/>
            <person name="Petrosino J."/>
            <person name="Highlander S."/>
            <person name="Gibbs R."/>
        </authorList>
    </citation>
    <scope>NUCLEOTIDE SEQUENCE [LARGE SCALE GENOMIC DNA]</scope>
    <source>
        <strain evidence="1 2">ATCC 33394</strain>
    </source>
</reference>
<comment type="caution">
    <text evidence="1">The sequence shown here is derived from an EMBL/GenBank/DDBJ whole genome shotgun (WGS) entry which is preliminary data.</text>
</comment>
<proteinExistence type="predicted"/>
<evidence type="ECO:0000313" key="1">
    <source>
        <dbReference type="EMBL" id="EGC17518.1"/>
    </source>
</evidence>
<dbReference type="EMBL" id="AEWV01000015">
    <property type="protein sequence ID" value="EGC17518.1"/>
    <property type="molecule type" value="Genomic_DNA"/>
</dbReference>
<evidence type="ECO:0000313" key="2">
    <source>
        <dbReference type="Proteomes" id="UP000004088"/>
    </source>
</evidence>